<accession>X0PYV2</accession>
<dbReference type="Proteomes" id="UP000019491">
    <property type="component" value="Unassembled WGS sequence"/>
</dbReference>
<gene>
    <name evidence="1" type="ORF">RW1_009_00360</name>
</gene>
<evidence type="ECO:0000313" key="1">
    <source>
        <dbReference type="EMBL" id="GAF43612.1"/>
    </source>
</evidence>
<comment type="caution">
    <text evidence="1">The sequence shown here is derived from an EMBL/GenBank/DDBJ whole genome shotgun (WGS) entry which is preliminary data.</text>
</comment>
<organism evidence="1 2">
    <name type="scientific">Rhodococcus wratislaviensis NBRC 100605</name>
    <dbReference type="NCBI Taxonomy" id="1219028"/>
    <lineage>
        <taxon>Bacteria</taxon>
        <taxon>Bacillati</taxon>
        <taxon>Actinomycetota</taxon>
        <taxon>Actinomycetes</taxon>
        <taxon>Mycobacteriales</taxon>
        <taxon>Nocardiaceae</taxon>
        <taxon>Rhodococcus</taxon>
    </lineage>
</organism>
<dbReference type="EMBL" id="BAWF01000009">
    <property type="protein sequence ID" value="GAF43612.1"/>
    <property type="molecule type" value="Genomic_DNA"/>
</dbReference>
<sequence>MAIAHIPGVTGSAGSPDDARLVKFALWWEPFGGGDEYIFPEFGVDPVAYYRRLLNLLQSARAPRLERGDRQRLVALCAHKLRTLSCTRAPQGDHTETGTGQGQNP</sequence>
<evidence type="ECO:0000313" key="2">
    <source>
        <dbReference type="Proteomes" id="UP000019491"/>
    </source>
</evidence>
<evidence type="ECO:0008006" key="3">
    <source>
        <dbReference type="Google" id="ProtNLM"/>
    </source>
</evidence>
<protein>
    <recommendedName>
        <fullName evidence="3">DUF3263 domain-containing protein</fullName>
    </recommendedName>
</protein>
<proteinExistence type="predicted"/>
<name>X0PYV2_RHOWR</name>
<dbReference type="AlphaFoldDB" id="X0PYV2"/>
<keyword evidence="2" id="KW-1185">Reference proteome</keyword>
<reference evidence="1 2" key="1">
    <citation type="submission" date="2014-02" db="EMBL/GenBank/DDBJ databases">
        <title>Whole genome shotgun sequence of Rhodococcus wratislaviensis NBRC 100605.</title>
        <authorList>
            <person name="Hosoyama A."/>
            <person name="Tsuchikane K."/>
            <person name="Yoshida I."/>
            <person name="Ohji S."/>
            <person name="Ichikawa N."/>
            <person name="Yamazoe A."/>
            <person name="Fujita N."/>
        </authorList>
    </citation>
    <scope>NUCLEOTIDE SEQUENCE [LARGE SCALE GENOMIC DNA]</scope>
    <source>
        <strain evidence="1 2">NBRC 100605</strain>
    </source>
</reference>